<gene>
    <name evidence="1" type="ORF">F2Q68_00008430</name>
</gene>
<dbReference type="Proteomes" id="UP000712281">
    <property type="component" value="Unassembled WGS sequence"/>
</dbReference>
<reference evidence="1" key="1">
    <citation type="submission" date="2019-12" db="EMBL/GenBank/DDBJ databases">
        <title>Genome sequencing and annotation of Brassica cretica.</title>
        <authorList>
            <person name="Studholme D.J."/>
            <person name="Sarris P.F."/>
        </authorList>
    </citation>
    <scope>NUCLEOTIDE SEQUENCE</scope>
    <source>
        <strain evidence="1">PFS-001/15</strain>
        <tissue evidence="1">Leaf</tissue>
    </source>
</reference>
<dbReference type="EMBL" id="QGKW02000717">
    <property type="protein sequence ID" value="KAF2598380.1"/>
    <property type="molecule type" value="Genomic_DNA"/>
</dbReference>
<organism evidence="1 2">
    <name type="scientific">Brassica cretica</name>
    <name type="common">Mustard</name>
    <dbReference type="NCBI Taxonomy" id="69181"/>
    <lineage>
        <taxon>Eukaryota</taxon>
        <taxon>Viridiplantae</taxon>
        <taxon>Streptophyta</taxon>
        <taxon>Embryophyta</taxon>
        <taxon>Tracheophyta</taxon>
        <taxon>Spermatophyta</taxon>
        <taxon>Magnoliopsida</taxon>
        <taxon>eudicotyledons</taxon>
        <taxon>Gunneridae</taxon>
        <taxon>Pentapetalae</taxon>
        <taxon>rosids</taxon>
        <taxon>malvids</taxon>
        <taxon>Brassicales</taxon>
        <taxon>Brassicaceae</taxon>
        <taxon>Brassiceae</taxon>
        <taxon>Brassica</taxon>
    </lineage>
</organism>
<protein>
    <submittedName>
        <fullName evidence="1">Uncharacterized protein</fullName>
    </submittedName>
</protein>
<comment type="caution">
    <text evidence="1">The sequence shown here is derived from an EMBL/GenBank/DDBJ whole genome shotgun (WGS) entry which is preliminary data.</text>
</comment>
<accession>A0A8S9KSI2</accession>
<dbReference type="AlphaFoldDB" id="A0A8S9KSI2"/>
<name>A0A8S9KSI2_BRACR</name>
<evidence type="ECO:0000313" key="1">
    <source>
        <dbReference type="EMBL" id="KAF2598380.1"/>
    </source>
</evidence>
<proteinExistence type="predicted"/>
<evidence type="ECO:0000313" key="2">
    <source>
        <dbReference type="Proteomes" id="UP000712281"/>
    </source>
</evidence>
<sequence length="95" mass="10452">MLFAELVFVQGLLGRFGREIGIQEEVFYACDLRNFVGEELCSKPCAENLDSGMTSGLVELAVEIILELVPGPGISFRPRTARTVCPYLGRFLGQP</sequence>